<evidence type="ECO:0000313" key="3">
    <source>
        <dbReference type="Proteomes" id="UP000196816"/>
    </source>
</evidence>
<accession>A0AAC9SNP7</accession>
<evidence type="ECO:0000313" key="2">
    <source>
        <dbReference type="EMBL" id="ASC06060.1"/>
    </source>
</evidence>
<reference evidence="2 3" key="1">
    <citation type="submission" date="2017-06" db="EMBL/GenBank/DDBJ databases">
        <title>Genome sequence of Acetobacter pasteurianus subsp. pasteurianus strain SRCM101468.</title>
        <authorList>
            <person name="Cho S.H."/>
        </authorList>
    </citation>
    <scope>NUCLEOTIDE SEQUENCE [LARGE SCALE GENOMIC DNA]</scope>
    <source>
        <strain evidence="2 3">SRCM101468</strain>
    </source>
</reference>
<keyword evidence="1" id="KW-0732">Signal</keyword>
<protein>
    <submittedName>
        <fullName evidence="2">Uncharacterized protein</fullName>
    </submittedName>
</protein>
<feature type="signal peptide" evidence="1">
    <location>
        <begin position="1"/>
        <end position="33"/>
    </location>
</feature>
<dbReference type="Proteomes" id="UP000196816">
    <property type="component" value="Chromosome"/>
</dbReference>
<dbReference type="EMBL" id="CP021922">
    <property type="protein sequence ID" value="ASC06060.1"/>
    <property type="molecule type" value="Genomic_DNA"/>
</dbReference>
<gene>
    <name evidence="2" type="ORF">S101468_01823</name>
</gene>
<dbReference type="AlphaFoldDB" id="A0AAC9SNP7"/>
<dbReference type="PROSITE" id="PS51318">
    <property type="entry name" value="TAT"/>
    <property type="match status" value="1"/>
</dbReference>
<name>A0AAC9SNP7_ACEPA</name>
<proteinExistence type="predicted"/>
<evidence type="ECO:0000256" key="1">
    <source>
        <dbReference type="SAM" id="SignalP"/>
    </source>
</evidence>
<dbReference type="InterPro" id="IPR006311">
    <property type="entry name" value="TAT_signal"/>
</dbReference>
<feature type="chain" id="PRO_5042047043" evidence="1">
    <location>
        <begin position="34"/>
        <end position="153"/>
    </location>
</feature>
<sequence>MTQPANTAVSRRTALASAFAASAAAVLPAVACAATSTGNDARLLALYQQFQRVSDAIHAIDTGVVYKCGTPEATQQESKLETLLRRDDLLLKQIASTPALTPRGRQIKASIVLARLPRAVEDFDLDLTACRQLSRMMIEANCTAARKVDFSLS</sequence>
<organism evidence="2 3">
    <name type="scientific">Acetobacter pasteurianus subsp. pasteurianus</name>
    <dbReference type="NCBI Taxonomy" id="481145"/>
    <lineage>
        <taxon>Bacteria</taxon>
        <taxon>Pseudomonadati</taxon>
        <taxon>Pseudomonadota</taxon>
        <taxon>Alphaproteobacteria</taxon>
        <taxon>Acetobacterales</taxon>
        <taxon>Acetobacteraceae</taxon>
        <taxon>Acetobacter</taxon>
    </lineage>
</organism>
<dbReference type="RefSeq" id="WP_014457425.1">
    <property type="nucleotide sequence ID" value="NZ_CP021922.1"/>
</dbReference>